<evidence type="ECO:0000256" key="1">
    <source>
        <dbReference type="ARBA" id="ARBA00001974"/>
    </source>
</evidence>
<evidence type="ECO:0000256" key="4">
    <source>
        <dbReference type="ARBA" id="ARBA00022857"/>
    </source>
</evidence>
<evidence type="ECO:0000256" key="3">
    <source>
        <dbReference type="ARBA" id="ARBA00022827"/>
    </source>
</evidence>
<dbReference type="InterPro" id="IPR036188">
    <property type="entry name" value="FAD/NAD-bd_sf"/>
</dbReference>
<keyword evidence="8" id="KW-1185">Reference proteome</keyword>
<gene>
    <name evidence="7" type="ORF">FE257_001788</name>
</gene>
<evidence type="ECO:0000313" key="8">
    <source>
        <dbReference type="Proteomes" id="UP001194746"/>
    </source>
</evidence>
<proteinExistence type="predicted"/>
<keyword evidence="3" id="KW-0274">FAD</keyword>
<dbReference type="PANTHER" id="PTHR43872">
    <property type="entry name" value="MONOOXYGENASE, PUTATIVE (AFU_ORTHOLOGUE AFUA_8G02570)-RELATED"/>
    <property type="match status" value="1"/>
</dbReference>
<dbReference type="AlphaFoldDB" id="A0AAD4CEL0"/>
<keyword evidence="6" id="KW-0503">Monooxygenase</keyword>
<dbReference type="FunFam" id="3.50.50.60:FF:000228">
    <property type="entry name" value="FAD-containing monooxygenase EthA"/>
    <property type="match status" value="1"/>
</dbReference>
<sequence length="483" mass="54104">MDDFDVIIVGAGISGIDAAYRIQTQLPGVRYTVLEGRDAIGGTWSFFKYPGIRSDSDLYTFGFPWKPWTGGSPIADAGSILKYLSEAIAETGIDKHIQLQQKVSCAQWSDKTQRWSVSASDGHSMRQMQAKFLFMGTGYYDYEQELKANIPGLTENFAGTVVHTQFWPNDLDYQSKRVVIIGSGATAVTLLPVIAQKTAHVTMLQRSPTYIMPIANSRARSLLNKLLPESWTYYFRRFFFLVWGALMYKFCRTFPTVARNMIRKRMAKELPKNIPLDPHFTPRYNPWDQRLCFCPDGDFFQALREGKADVATGTIKEIEKGGILLHGGQRLEADIIVTATGLNLKAFGGMRVTVNGNPIDIGTKYAWNNAMVQDVPNFIFSLGYINASWTLGADATAQLFCRLAKQMQRGGYETVVPRLRGCEGMQNKPLLGLTSTYISEGEKNLPKCGDVAPWAPRATYFFDLCKAKFGDISTGLEFHEPHF</sequence>
<dbReference type="SUPFAM" id="SSF51905">
    <property type="entry name" value="FAD/NAD(P)-binding domain"/>
    <property type="match status" value="1"/>
</dbReference>
<accession>A0AAD4CEL0</accession>
<dbReference type="PRINTS" id="PR00411">
    <property type="entry name" value="PNDRDTASEI"/>
</dbReference>
<keyword evidence="5" id="KW-0560">Oxidoreductase</keyword>
<evidence type="ECO:0008006" key="9">
    <source>
        <dbReference type="Google" id="ProtNLM"/>
    </source>
</evidence>
<keyword evidence="2" id="KW-0285">Flavoprotein</keyword>
<organism evidence="7 8">
    <name type="scientific">Aspergillus nanangensis</name>
    <dbReference type="NCBI Taxonomy" id="2582783"/>
    <lineage>
        <taxon>Eukaryota</taxon>
        <taxon>Fungi</taxon>
        <taxon>Dikarya</taxon>
        <taxon>Ascomycota</taxon>
        <taxon>Pezizomycotina</taxon>
        <taxon>Eurotiomycetes</taxon>
        <taxon>Eurotiomycetidae</taxon>
        <taxon>Eurotiales</taxon>
        <taxon>Aspergillaceae</taxon>
        <taxon>Aspergillus</taxon>
        <taxon>Aspergillus subgen. Circumdati</taxon>
    </lineage>
</organism>
<comment type="caution">
    <text evidence="7">The sequence shown here is derived from an EMBL/GenBank/DDBJ whole genome shotgun (WGS) entry which is preliminary data.</text>
</comment>
<evidence type="ECO:0000313" key="7">
    <source>
        <dbReference type="EMBL" id="KAF9884388.1"/>
    </source>
</evidence>
<keyword evidence="4" id="KW-0521">NADP</keyword>
<dbReference type="InterPro" id="IPR051820">
    <property type="entry name" value="FAD-binding_MO"/>
</dbReference>
<evidence type="ECO:0000256" key="6">
    <source>
        <dbReference type="ARBA" id="ARBA00023033"/>
    </source>
</evidence>
<dbReference type="PANTHER" id="PTHR43872:SF1">
    <property type="entry name" value="MONOOXYGENASE, PUTATIVE (AFU_ORTHOLOGUE AFUA_8G02570)-RELATED"/>
    <property type="match status" value="1"/>
</dbReference>
<comment type="cofactor">
    <cofactor evidence="1">
        <name>FAD</name>
        <dbReference type="ChEBI" id="CHEBI:57692"/>
    </cofactor>
</comment>
<dbReference type="GO" id="GO:0004497">
    <property type="term" value="F:monooxygenase activity"/>
    <property type="evidence" value="ECO:0007669"/>
    <property type="project" value="UniProtKB-KW"/>
</dbReference>
<reference evidence="7" key="2">
    <citation type="submission" date="2020-02" db="EMBL/GenBank/DDBJ databases">
        <authorList>
            <person name="Gilchrist C.L.M."/>
            <person name="Chooi Y.-H."/>
        </authorList>
    </citation>
    <scope>NUCLEOTIDE SEQUENCE</scope>
    <source>
        <strain evidence="7">MST-FP2251</strain>
    </source>
</reference>
<evidence type="ECO:0000256" key="5">
    <source>
        <dbReference type="ARBA" id="ARBA00023002"/>
    </source>
</evidence>
<dbReference type="EMBL" id="VCAU01000123">
    <property type="protein sequence ID" value="KAF9884388.1"/>
    <property type="molecule type" value="Genomic_DNA"/>
</dbReference>
<protein>
    <recommendedName>
        <fullName evidence="9">Flavin-binding monooxygenase</fullName>
    </recommendedName>
</protein>
<dbReference type="Proteomes" id="UP001194746">
    <property type="component" value="Unassembled WGS sequence"/>
</dbReference>
<evidence type="ECO:0000256" key="2">
    <source>
        <dbReference type="ARBA" id="ARBA00022630"/>
    </source>
</evidence>
<dbReference type="Gene3D" id="3.50.50.60">
    <property type="entry name" value="FAD/NAD(P)-binding domain"/>
    <property type="match status" value="2"/>
</dbReference>
<name>A0AAD4CEL0_ASPNN</name>
<dbReference type="Pfam" id="PF13738">
    <property type="entry name" value="Pyr_redox_3"/>
    <property type="match status" value="1"/>
</dbReference>
<reference evidence="7" key="1">
    <citation type="journal article" date="2019" name="Beilstein J. Org. Chem.">
        <title>Nanangenines: drimane sesquiterpenoids as the dominant metabolite cohort of a novel Australian fungus, Aspergillus nanangensis.</title>
        <authorList>
            <person name="Lacey H.J."/>
            <person name="Gilchrist C.L.M."/>
            <person name="Crombie A."/>
            <person name="Kalaitzis J.A."/>
            <person name="Vuong D."/>
            <person name="Rutledge P.J."/>
            <person name="Turner P."/>
            <person name="Pitt J.I."/>
            <person name="Lacey E."/>
            <person name="Chooi Y.H."/>
            <person name="Piggott A.M."/>
        </authorList>
    </citation>
    <scope>NUCLEOTIDE SEQUENCE</scope>
    <source>
        <strain evidence="7">MST-FP2251</strain>
    </source>
</reference>